<protein>
    <recommendedName>
        <fullName evidence="4">Glycosyltransferase 2</fullName>
    </recommendedName>
</protein>
<proteinExistence type="predicted"/>
<keyword evidence="3" id="KW-1185">Reference proteome</keyword>
<gene>
    <name evidence="2" type="ORF">ALECFALPRED_005700</name>
</gene>
<feature type="compositionally biased region" description="Basic and acidic residues" evidence="1">
    <location>
        <begin position="13"/>
        <end position="23"/>
    </location>
</feature>
<feature type="compositionally biased region" description="Basic and acidic residues" evidence="1">
    <location>
        <begin position="762"/>
        <end position="799"/>
    </location>
</feature>
<feature type="compositionally biased region" description="Basic and acidic residues" evidence="1">
    <location>
        <begin position="714"/>
        <end position="730"/>
    </location>
</feature>
<reference evidence="2" key="1">
    <citation type="submission" date="2021-03" db="EMBL/GenBank/DDBJ databases">
        <authorList>
            <person name="Tagirdzhanova G."/>
        </authorList>
    </citation>
    <scope>NUCLEOTIDE SEQUENCE</scope>
</reference>
<feature type="region of interest" description="Disordered" evidence="1">
    <location>
        <begin position="75"/>
        <end position="112"/>
    </location>
</feature>
<accession>A0A8H3EPL9</accession>
<feature type="compositionally biased region" description="Low complexity" evidence="1">
    <location>
        <begin position="25"/>
        <end position="37"/>
    </location>
</feature>
<feature type="region of interest" description="Disordered" evidence="1">
    <location>
        <begin position="1"/>
        <end position="39"/>
    </location>
</feature>
<organism evidence="2 3">
    <name type="scientific">Alectoria fallacina</name>
    <dbReference type="NCBI Taxonomy" id="1903189"/>
    <lineage>
        <taxon>Eukaryota</taxon>
        <taxon>Fungi</taxon>
        <taxon>Dikarya</taxon>
        <taxon>Ascomycota</taxon>
        <taxon>Pezizomycotina</taxon>
        <taxon>Lecanoromycetes</taxon>
        <taxon>OSLEUM clade</taxon>
        <taxon>Lecanoromycetidae</taxon>
        <taxon>Lecanorales</taxon>
        <taxon>Lecanorineae</taxon>
        <taxon>Parmeliaceae</taxon>
        <taxon>Alectoria</taxon>
    </lineage>
</organism>
<name>A0A8H3EPL9_9LECA</name>
<dbReference type="PANTHER" id="PTHR33604:SF3">
    <property type="entry name" value="OSJNBA0004B13.7 PROTEIN"/>
    <property type="match status" value="1"/>
</dbReference>
<dbReference type="EMBL" id="CAJPDR010000036">
    <property type="protein sequence ID" value="CAF9909420.1"/>
    <property type="molecule type" value="Genomic_DNA"/>
</dbReference>
<feature type="region of interest" description="Disordered" evidence="1">
    <location>
        <begin position="714"/>
        <end position="805"/>
    </location>
</feature>
<evidence type="ECO:0000313" key="3">
    <source>
        <dbReference type="Proteomes" id="UP000664203"/>
    </source>
</evidence>
<evidence type="ECO:0000313" key="2">
    <source>
        <dbReference type="EMBL" id="CAF9909420.1"/>
    </source>
</evidence>
<dbReference type="AlphaFoldDB" id="A0A8H3EPL9"/>
<dbReference type="Proteomes" id="UP000664203">
    <property type="component" value="Unassembled WGS sequence"/>
</dbReference>
<feature type="region of interest" description="Disordered" evidence="1">
    <location>
        <begin position="453"/>
        <end position="473"/>
    </location>
</feature>
<sequence>MSWLGRMFTGDEELGKKDDDHRPQSNSASSSSSSSWSARKTSPAFRKRRAIYAICALLFIYLFVKNIPDDLGPSTRDFNPTVNQGGKLPEGTADPPAKKPKRPATPSEAEEHYHDGPIKFYKLALSLHSVARLGGQREVNRNVLFAASSLKSASEIIPLACEMARWERNDVHFAIMGRDDMEIQEIKSLNGAVDDCNVHWHDARPDYSRWSSEFRMEISVEASMEHIQTFVHPQVIIIDNPNREDSFFVTTLRSKSMDIGKSIIELPSDATENMMWITRLDSGSLAAWSTTYVDLLIQAPSGSSGSLVRLLKSIESADYLGTRRPHLTIELPAEIDAATWRYLENFVWPPVDSSGASHASQVSLRHRIPRRTLTEYEASARLIESFYPVRTKDSHVLLLSPQIELSPLYYHYLIYHLLEYKYSAHGKETKNSPHLMGISLELPTHFLNDSEPLVPPLMEKPPSNRKDSTPGEPTPFLWQAPNSNAALYFGDKWMEFHSFLTARLSKPPTTRTKVISKKHPSWLEFLLELMLARRYSLLYPNFSIDDEAIATVHHELYQVPEEFPREPPTLASVPELNPDEPLSLVYERKDRPPPNTEHSLSTSTLFSILPNSGDLPEIPNLPLLAFDGSTLTQKQANDDAWAFTEAYRREIGGCEAEAEVAKREPNSALDLFCHLDQVYDPLKVQMYDPKKMSHHGSAQKKPPVDEDIIPAEQKESAKKEASEHLARQAGRDTASPPKEKGDNGQEAQNEFQAQMARQKKQVGHEEEKVTGDEGQKEGTEVQKPDLKNTVEDPKSKTALEKGPGW</sequence>
<dbReference type="PANTHER" id="PTHR33604">
    <property type="entry name" value="OSJNBA0004B13.7 PROTEIN"/>
    <property type="match status" value="1"/>
</dbReference>
<comment type="caution">
    <text evidence="2">The sequence shown here is derived from an EMBL/GenBank/DDBJ whole genome shotgun (WGS) entry which is preliminary data.</text>
</comment>
<evidence type="ECO:0000256" key="1">
    <source>
        <dbReference type="SAM" id="MobiDB-lite"/>
    </source>
</evidence>
<evidence type="ECO:0008006" key="4">
    <source>
        <dbReference type="Google" id="ProtNLM"/>
    </source>
</evidence>
<dbReference type="OrthoDB" id="5397682at2759"/>